<protein>
    <submittedName>
        <fullName evidence="2">DUF4178 domain-containing protein</fullName>
    </submittedName>
</protein>
<dbReference type="InterPro" id="IPR025235">
    <property type="entry name" value="DUF4178"/>
</dbReference>
<gene>
    <name evidence="2" type="ORF">KUL25_19345</name>
</gene>
<dbReference type="AlphaFoldDB" id="A0A975TU24"/>
<evidence type="ECO:0000313" key="3">
    <source>
        <dbReference type="Proteomes" id="UP000693972"/>
    </source>
</evidence>
<dbReference type="Proteomes" id="UP000693972">
    <property type="component" value="Unassembled WGS sequence"/>
</dbReference>
<dbReference type="Pfam" id="PF13785">
    <property type="entry name" value="DUF4178"/>
    <property type="match status" value="1"/>
</dbReference>
<dbReference type="EMBL" id="CP078073">
    <property type="protein sequence ID" value="QXL87537.1"/>
    <property type="molecule type" value="Genomic_DNA"/>
</dbReference>
<evidence type="ECO:0000313" key="2">
    <source>
        <dbReference type="EMBL" id="QXL87537.1"/>
    </source>
</evidence>
<dbReference type="RefSeq" id="WP_257894405.1">
    <property type="nucleotide sequence ID" value="NZ_JAIMBW010000001.1"/>
</dbReference>
<sequence length="211" mass="23448">MPDTHVTCPNCGYGYENLRKSTRMFDCPACGTTLYREDNTLAPMGNNGEMHDYPMLFGLGDAVTAEGRKYVIQGHARYDYGRGTWDEMYGEDGDGKGAWISIDEGDVVVQYPYHGNAGPRRTDPPAVGEKITYAKTDYTVTEADTAKCVAVRGQFPELVQVDDEHYFINASGPSGQLLSGEFWEGGHQWYEGTWLDPFTLKVDRQDGSSGR</sequence>
<feature type="domain" description="DUF4178" evidence="1">
    <location>
        <begin position="59"/>
        <end position="197"/>
    </location>
</feature>
<reference evidence="2 3" key="1">
    <citation type="submission" date="2021-07" db="EMBL/GenBank/DDBJ databases">
        <title>Karlodiniumbacter phycospheric gen. nov., sp. nov., a phycosphere bacterium isolated from karlodinium veneficum.</title>
        <authorList>
            <person name="Peng Y."/>
            <person name="Jiang L."/>
            <person name="Lee J."/>
        </authorList>
    </citation>
    <scope>NUCLEOTIDE SEQUENCE</scope>
    <source>
        <strain evidence="2 3">N5</strain>
    </source>
</reference>
<accession>A0A975TU24</accession>
<organism evidence="2">
    <name type="scientific">Gymnodinialimonas phycosphaerae</name>
    <dbReference type="NCBI Taxonomy" id="2841589"/>
    <lineage>
        <taxon>Bacteria</taxon>
        <taxon>Pseudomonadati</taxon>
        <taxon>Pseudomonadota</taxon>
        <taxon>Alphaproteobacteria</taxon>
        <taxon>Rhodobacterales</taxon>
        <taxon>Paracoccaceae</taxon>
        <taxon>Gymnodinialimonas</taxon>
    </lineage>
</organism>
<keyword evidence="3" id="KW-1185">Reference proteome</keyword>
<evidence type="ECO:0000259" key="1">
    <source>
        <dbReference type="Pfam" id="PF13785"/>
    </source>
</evidence>
<name>A0A975TU24_9RHOB</name>
<proteinExistence type="predicted"/>
<dbReference type="EMBL" id="JAIMBW010000001">
    <property type="protein sequence ID" value="MBY4894919.1"/>
    <property type="molecule type" value="Genomic_DNA"/>
</dbReference>